<dbReference type="EMBL" id="KV892095">
    <property type="protein sequence ID" value="OON21531.1"/>
    <property type="molecule type" value="Genomic_DNA"/>
</dbReference>
<sequence>MAANASPIQTYVQRTLRLNLGLGRHFSWILVIADVQNPIIGADFLTHFKLLDTLSFCPPSIQSPVLKALNHTLLLQLSDLTKSNFHQPQPSILPSITLLGVAFRFLHAYAV</sequence>
<organism evidence="1 2">
    <name type="scientific">Opisthorchis viverrini</name>
    <name type="common">Southeast Asian liver fluke</name>
    <dbReference type="NCBI Taxonomy" id="6198"/>
    <lineage>
        <taxon>Eukaryota</taxon>
        <taxon>Metazoa</taxon>
        <taxon>Spiralia</taxon>
        <taxon>Lophotrochozoa</taxon>
        <taxon>Platyhelminthes</taxon>
        <taxon>Trematoda</taxon>
        <taxon>Digenea</taxon>
        <taxon>Opisthorchiida</taxon>
        <taxon>Opisthorchiata</taxon>
        <taxon>Opisthorchiidae</taxon>
        <taxon>Opisthorchis</taxon>
    </lineage>
</organism>
<evidence type="ECO:0000313" key="1">
    <source>
        <dbReference type="EMBL" id="OON21531.1"/>
    </source>
</evidence>
<proteinExistence type="predicted"/>
<accession>A0A1S8X4G1</accession>
<evidence type="ECO:0000313" key="2">
    <source>
        <dbReference type="Proteomes" id="UP000243686"/>
    </source>
</evidence>
<reference evidence="1 2" key="1">
    <citation type="submission" date="2015-03" db="EMBL/GenBank/DDBJ databases">
        <title>Draft genome of the nematode, Opisthorchis viverrini.</title>
        <authorList>
            <person name="Mitreva M."/>
        </authorList>
    </citation>
    <scope>NUCLEOTIDE SEQUENCE [LARGE SCALE GENOMIC DNA]</scope>
    <source>
        <strain evidence="1">Khon Kaen</strain>
    </source>
</reference>
<keyword evidence="2" id="KW-1185">Reference proteome</keyword>
<name>A0A1S8X4G1_OPIVI</name>
<dbReference type="Proteomes" id="UP000243686">
    <property type="component" value="Unassembled WGS sequence"/>
</dbReference>
<protein>
    <submittedName>
        <fullName evidence="1">Uncharacterized protein</fullName>
    </submittedName>
</protein>
<gene>
    <name evidence="1" type="ORF">X801_02571</name>
</gene>
<dbReference type="AlphaFoldDB" id="A0A1S8X4G1"/>
<feature type="non-terminal residue" evidence="1">
    <location>
        <position position="111"/>
    </location>
</feature>